<dbReference type="SUPFAM" id="SSF56954">
    <property type="entry name" value="Outer membrane efflux proteins (OEP)"/>
    <property type="match status" value="1"/>
</dbReference>
<dbReference type="RefSeq" id="WP_135636962.1">
    <property type="nucleotide sequence ID" value="NZ_RQFU01000020.1"/>
</dbReference>
<evidence type="ECO:0000256" key="3">
    <source>
        <dbReference type="ARBA" id="ARBA00022692"/>
    </source>
</evidence>
<evidence type="ECO:0000256" key="5">
    <source>
        <dbReference type="ARBA" id="ARBA00023237"/>
    </source>
</evidence>
<evidence type="ECO:0000256" key="2">
    <source>
        <dbReference type="ARBA" id="ARBA00022452"/>
    </source>
</evidence>
<gene>
    <name evidence="6" type="ORF">EHQ46_15840</name>
</gene>
<sequence length="472" mass="54514">MTFGLKRLISVILVLNLSLHSEEEVSILYLDLEKAENIGIENSPELKMIGSQQKIKKLLVNENWRQYFPTASIRWDRSSSIIENTADSRNQRFTLNVDQVIYDGGRRSLALDASLGELALAKYDVKIALNKLRYKIRTLFFTILSKKSQLMTLERSIKRQTEQLFYANRELKLGETTKIKVLELENRLNEIILQEKSAKIEFESQLQEFKILLRLKSHSEVKLIGDILGDVNYNYRNFEEENLINLASNFRVEFDKARAEHLQTQSKYKYAQTYYIPTVSVGGFHGYRGDEYPPREREYGFNFRVSMLLGPNSLQDTGNYTSRNENNDRFLTSSTTLGIYDNLQYQRDIVTSGNAAYQAKVNLNQIGDIIASEVKKSLNSYRVSWDAMRQADENVILFEKRIQIKEEQVRLGEAPRTELAETEIRYLEAKNAQIASRLRFMSSIAELELATGLSLDQLGLIKFGEVLPFENK</sequence>
<dbReference type="EMBL" id="RQFU01000020">
    <property type="protein sequence ID" value="TGL17926.1"/>
    <property type="molecule type" value="Genomic_DNA"/>
</dbReference>
<proteinExistence type="predicted"/>
<dbReference type="Proteomes" id="UP000298200">
    <property type="component" value="Unassembled WGS sequence"/>
</dbReference>
<comment type="subcellular location">
    <subcellularLocation>
        <location evidence="1">Cell outer membrane</location>
    </subcellularLocation>
</comment>
<keyword evidence="2" id="KW-1134">Transmembrane beta strand</keyword>
<evidence type="ECO:0000313" key="7">
    <source>
        <dbReference type="Proteomes" id="UP000298200"/>
    </source>
</evidence>
<keyword evidence="3" id="KW-0812">Transmembrane</keyword>
<evidence type="ECO:0000313" key="6">
    <source>
        <dbReference type="EMBL" id="TGL17926.1"/>
    </source>
</evidence>
<dbReference type="InterPro" id="IPR051906">
    <property type="entry name" value="TolC-like"/>
</dbReference>
<dbReference type="PANTHER" id="PTHR30026">
    <property type="entry name" value="OUTER MEMBRANE PROTEIN TOLC"/>
    <property type="match status" value="1"/>
</dbReference>
<evidence type="ECO:0000256" key="1">
    <source>
        <dbReference type="ARBA" id="ARBA00004442"/>
    </source>
</evidence>
<comment type="caution">
    <text evidence="6">The sequence shown here is derived from an EMBL/GenBank/DDBJ whole genome shotgun (WGS) entry which is preliminary data.</text>
</comment>
<dbReference type="PANTHER" id="PTHR30026:SF20">
    <property type="entry name" value="OUTER MEMBRANE PROTEIN TOLC"/>
    <property type="match status" value="1"/>
</dbReference>
<keyword evidence="4" id="KW-0472">Membrane</keyword>
<keyword evidence="7" id="KW-1185">Reference proteome</keyword>
<name>A0ABY2LXY4_9LEPT</name>
<keyword evidence="5" id="KW-0998">Cell outer membrane</keyword>
<accession>A0ABY2LXY4</accession>
<dbReference type="Gene3D" id="1.20.1600.10">
    <property type="entry name" value="Outer membrane efflux proteins (OEP)"/>
    <property type="match status" value="1"/>
</dbReference>
<evidence type="ECO:0000256" key="4">
    <source>
        <dbReference type="ARBA" id="ARBA00023136"/>
    </source>
</evidence>
<organism evidence="6 7">
    <name type="scientific">Leptospira yanagawae</name>
    <dbReference type="NCBI Taxonomy" id="293069"/>
    <lineage>
        <taxon>Bacteria</taxon>
        <taxon>Pseudomonadati</taxon>
        <taxon>Spirochaetota</taxon>
        <taxon>Spirochaetia</taxon>
        <taxon>Leptospirales</taxon>
        <taxon>Leptospiraceae</taxon>
        <taxon>Leptospira</taxon>
    </lineage>
</organism>
<reference evidence="7" key="1">
    <citation type="journal article" date="2019" name="PLoS Negl. Trop. Dis.">
        <title>Revisiting the worldwide diversity of Leptospira species in the environment.</title>
        <authorList>
            <person name="Vincent A.T."/>
            <person name="Schiettekatte O."/>
            <person name="Bourhy P."/>
            <person name="Veyrier F.J."/>
            <person name="Picardeau M."/>
        </authorList>
    </citation>
    <scope>NUCLEOTIDE SEQUENCE [LARGE SCALE GENOMIC DNA]</scope>
    <source>
        <strain evidence="7">201800272</strain>
    </source>
</reference>
<protein>
    <submittedName>
        <fullName evidence="6">TolC family protein</fullName>
    </submittedName>
</protein>